<organism evidence="10 11">
    <name type="scientific">Biomphalaria glabrata</name>
    <name type="common">Bloodfluke planorb</name>
    <name type="synonym">Freshwater snail</name>
    <dbReference type="NCBI Taxonomy" id="6526"/>
    <lineage>
        <taxon>Eukaryota</taxon>
        <taxon>Metazoa</taxon>
        <taxon>Spiralia</taxon>
        <taxon>Lophotrochozoa</taxon>
        <taxon>Mollusca</taxon>
        <taxon>Gastropoda</taxon>
        <taxon>Heterobranchia</taxon>
        <taxon>Euthyneura</taxon>
        <taxon>Panpulmonata</taxon>
        <taxon>Hygrophila</taxon>
        <taxon>Lymnaeoidea</taxon>
        <taxon>Planorbidae</taxon>
        <taxon>Biomphalaria</taxon>
    </lineage>
</organism>
<dbReference type="GO" id="GO:0046872">
    <property type="term" value="F:metal ion binding"/>
    <property type="evidence" value="ECO:0007669"/>
    <property type="project" value="UniProtKB-KW"/>
</dbReference>
<feature type="binding site" evidence="8">
    <location>
        <position position="327"/>
    </location>
    <ligand>
        <name>Mg(2+)</name>
        <dbReference type="ChEBI" id="CHEBI:18420"/>
        <label>1</label>
        <note>catalytic</note>
    </ligand>
</feature>
<dbReference type="InterPro" id="IPR020583">
    <property type="entry name" value="Inositol_monoP_metal-BS"/>
</dbReference>
<reference evidence="11" key="1">
    <citation type="submission" date="2025-08" db="UniProtKB">
        <authorList>
            <consortium name="RefSeq"/>
        </authorList>
    </citation>
    <scope>IDENTIFICATION</scope>
</reference>
<dbReference type="EC" id="3.1.3.57" evidence="7"/>
<dbReference type="InterPro" id="IPR000760">
    <property type="entry name" value="Inositol_monophosphatase-like"/>
</dbReference>
<dbReference type="Gene3D" id="3.40.190.80">
    <property type="match status" value="1"/>
</dbReference>
<evidence type="ECO:0000256" key="4">
    <source>
        <dbReference type="ARBA" id="ARBA00022842"/>
    </source>
</evidence>
<dbReference type="AlphaFoldDB" id="A0A9W2Z5U6"/>
<comment type="similarity">
    <text evidence="1">Belongs to the inositol monophosphatase superfamily.</text>
</comment>
<evidence type="ECO:0000256" key="5">
    <source>
        <dbReference type="ARBA" id="ARBA00044465"/>
    </source>
</evidence>
<evidence type="ECO:0000256" key="8">
    <source>
        <dbReference type="PIRSR" id="PIRSR600760-2"/>
    </source>
</evidence>
<dbReference type="Pfam" id="PF00459">
    <property type="entry name" value="Inositol_P"/>
    <property type="match status" value="1"/>
</dbReference>
<feature type="transmembrane region" description="Helical" evidence="9">
    <location>
        <begin position="323"/>
        <end position="345"/>
    </location>
</feature>
<feature type="binding site" evidence="8">
    <location>
        <position position="184"/>
    </location>
    <ligand>
        <name>Mg(2+)</name>
        <dbReference type="ChEBI" id="CHEBI:18420"/>
        <label>1</label>
        <note>catalytic</note>
    </ligand>
</feature>
<dbReference type="PANTHER" id="PTHR43028">
    <property type="entry name" value="3'(2'),5'-BISPHOSPHATE NUCLEOTIDASE 1"/>
    <property type="match status" value="1"/>
</dbReference>
<dbReference type="OrthoDB" id="9977309at2759"/>
<dbReference type="OMA" id="KGSTFRW"/>
<dbReference type="SUPFAM" id="SSF56655">
    <property type="entry name" value="Carbohydrate phosphatase"/>
    <property type="match status" value="1"/>
</dbReference>
<evidence type="ECO:0000256" key="7">
    <source>
        <dbReference type="ARBA" id="ARBA00044519"/>
    </source>
</evidence>
<keyword evidence="3 8" id="KW-0479">Metal-binding</keyword>
<dbReference type="PROSITE" id="PS00630">
    <property type="entry name" value="IMP_2"/>
    <property type="match status" value="1"/>
</dbReference>
<feature type="binding site" evidence="8">
    <location>
        <position position="183"/>
    </location>
    <ligand>
        <name>Mg(2+)</name>
        <dbReference type="ChEBI" id="CHEBI:18420"/>
        <label>1</label>
        <note>catalytic</note>
    </ligand>
</feature>
<dbReference type="InterPro" id="IPR020550">
    <property type="entry name" value="Inositol_monophosphatase_CS"/>
</dbReference>
<gene>
    <name evidence="11" type="primary">LOC106072619</name>
</gene>
<dbReference type="Proteomes" id="UP001165740">
    <property type="component" value="Chromosome 1"/>
</dbReference>
<dbReference type="GeneID" id="106072619"/>
<evidence type="ECO:0000313" key="10">
    <source>
        <dbReference type="Proteomes" id="UP001165740"/>
    </source>
</evidence>
<dbReference type="Gene3D" id="3.30.540.10">
    <property type="entry name" value="Fructose-1,6-Bisphosphatase, subunit A, domain 1"/>
    <property type="match status" value="1"/>
</dbReference>
<keyword evidence="9" id="KW-1133">Transmembrane helix</keyword>
<accession>A0A9W2Z5U6</accession>
<evidence type="ECO:0000256" key="9">
    <source>
        <dbReference type="SAM" id="Phobius"/>
    </source>
</evidence>
<keyword evidence="9" id="KW-0472">Membrane</keyword>
<comment type="cofactor">
    <cofactor evidence="8">
        <name>Mg(2+)</name>
        <dbReference type="ChEBI" id="CHEBI:18420"/>
    </cofactor>
</comment>
<dbReference type="PROSITE" id="PS00629">
    <property type="entry name" value="IMP_1"/>
    <property type="match status" value="1"/>
</dbReference>
<keyword evidence="10" id="KW-1185">Reference proteome</keyword>
<evidence type="ECO:0000256" key="1">
    <source>
        <dbReference type="ARBA" id="ARBA00009759"/>
    </source>
</evidence>
<feature type="binding site" evidence="8">
    <location>
        <position position="181"/>
    </location>
    <ligand>
        <name>Mg(2+)</name>
        <dbReference type="ChEBI" id="CHEBI:18420"/>
        <label>1</label>
        <note>catalytic</note>
    </ligand>
</feature>
<dbReference type="GO" id="GO:0046854">
    <property type="term" value="P:phosphatidylinositol phosphate biosynthetic process"/>
    <property type="evidence" value="ECO:0007669"/>
    <property type="project" value="InterPro"/>
</dbReference>
<protein>
    <recommendedName>
        <fullName evidence="7">inositol-1,4-bisphosphate 1-phosphatase</fullName>
        <ecNumber evidence="7">3.1.3.57</ecNumber>
    </recommendedName>
</protein>
<dbReference type="RefSeq" id="XP_055870388.1">
    <property type="nucleotide sequence ID" value="XM_056014413.1"/>
</dbReference>
<feature type="transmembrane region" description="Helical" evidence="9">
    <location>
        <begin position="295"/>
        <end position="317"/>
    </location>
</feature>
<dbReference type="Gene3D" id="4.10.460.10">
    <property type="entry name" value="Inositol Polyphosphate 1-phosphatase, domain 1"/>
    <property type="match status" value="1"/>
</dbReference>
<feature type="binding site" evidence="8">
    <location>
        <position position="106"/>
    </location>
    <ligand>
        <name>Mg(2+)</name>
        <dbReference type="ChEBI" id="CHEBI:18420"/>
        <label>1</label>
        <note>catalytic</note>
    </ligand>
</feature>
<sequence length="414" mass="45997">MDVKSFQTRLSHFYKQAKENRFLVKMYISDILRMLLKVSAKASQIATIIRKEKPLVELLVEEKRGLEKNNRFFQDFKTLADVLIQETVRHYISEKIPNIGSSIYGEESNKFTNSLGDCVVVTICHTCEETQLLLQKVLNGNTEAACLLAEAVHSTTEDVPSLDDYDLHVDIDTNDCGIWIDPIDSTGQYIKGETGEKDEYGMVVDGLQCVAILIGMFQKSTGKSILGVAVQPFAEFNPQTNSWISQTLWGVCYKDIKQTSLKSADEVLHREVKRAVLSNSESEHVQDVLRTKFQLVFASGAGYKILATILGLANAYVLSHRSIYRWDCCAGHAILLALGGGIISYKHALEMARKSSTPITKEDLDQLQVNYVSTGGAITSRRCSISDGTESLPGIVAYLTVSDVLLILDLLKNI</sequence>
<evidence type="ECO:0000313" key="11">
    <source>
        <dbReference type="RefSeq" id="XP_055870388.1"/>
    </source>
</evidence>
<keyword evidence="9" id="KW-0812">Transmembrane</keyword>
<keyword evidence="2" id="KW-0452">Lithium</keyword>
<dbReference type="GO" id="GO:0004441">
    <property type="term" value="F:inositol-1,4-bisphosphate 1-phosphatase activity"/>
    <property type="evidence" value="ECO:0007669"/>
    <property type="project" value="UniProtKB-EC"/>
</dbReference>
<proteinExistence type="inferred from homology"/>
<comment type="catalytic activity">
    <reaction evidence="5">
        <text>1D-myo-inositol 1,3,4-trisphosphate + H2O = 1D-myo-inositol 3,4-bisphosphate + phosphate</text>
        <dbReference type="Rhea" id="RHEA:70319"/>
        <dbReference type="ChEBI" id="CHEBI:15377"/>
        <dbReference type="ChEBI" id="CHEBI:43474"/>
        <dbReference type="ChEBI" id="CHEBI:58414"/>
        <dbReference type="ChEBI" id="CHEBI:83241"/>
    </reaction>
    <physiologicalReaction direction="left-to-right" evidence="5">
        <dbReference type="Rhea" id="RHEA:70320"/>
    </physiologicalReaction>
</comment>
<evidence type="ECO:0000256" key="6">
    <source>
        <dbReference type="ARBA" id="ARBA00044478"/>
    </source>
</evidence>
<dbReference type="InterPro" id="IPR044897">
    <property type="entry name" value="INPP1_dom_1"/>
</dbReference>
<dbReference type="PANTHER" id="PTHR43028:SF3">
    <property type="entry name" value="INOSITOL POLYPHOSPHATE 1-PHOSPHATASE"/>
    <property type="match status" value="1"/>
</dbReference>
<keyword evidence="4 8" id="KW-0460">Magnesium</keyword>
<dbReference type="InterPro" id="IPR050725">
    <property type="entry name" value="CysQ/Inositol_MonoPase"/>
</dbReference>
<evidence type="ECO:0000256" key="3">
    <source>
        <dbReference type="ARBA" id="ARBA00022723"/>
    </source>
</evidence>
<name>A0A9W2Z5U6_BIOGL</name>
<comment type="catalytic activity">
    <reaction evidence="6">
        <text>1D-myo-inositol 1,4-bisphosphate + H2O = 1D-myo-inositol 4-phosphate + phosphate</text>
        <dbReference type="Rhea" id="RHEA:15553"/>
        <dbReference type="ChEBI" id="CHEBI:15377"/>
        <dbReference type="ChEBI" id="CHEBI:43474"/>
        <dbReference type="ChEBI" id="CHEBI:58282"/>
        <dbReference type="ChEBI" id="CHEBI:58469"/>
        <dbReference type="EC" id="3.1.3.57"/>
    </reaction>
    <physiologicalReaction direction="left-to-right" evidence="6">
        <dbReference type="Rhea" id="RHEA:15554"/>
    </physiologicalReaction>
</comment>
<evidence type="ECO:0000256" key="2">
    <source>
        <dbReference type="ARBA" id="ARBA00022671"/>
    </source>
</evidence>